<reference evidence="1" key="1">
    <citation type="submission" date="2021-09" db="EMBL/GenBank/DDBJ databases">
        <authorList>
            <consortium name="AG Swart"/>
            <person name="Singh M."/>
            <person name="Singh A."/>
            <person name="Seah K."/>
            <person name="Emmerich C."/>
        </authorList>
    </citation>
    <scope>NUCLEOTIDE SEQUENCE</scope>
    <source>
        <strain evidence="1">ATCC30299</strain>
    </source>
</reference>
<evidence type="ECO:0000313" key="2">
    <source>
        <dbReference type="Proteomes" id="UP001162131"/>
    </source>
</evidence>
<dbReference type="Proteomes" id="UP001162131">
    <property type="component" value="Unassembled WGS sequence"/>
</dbReference>
<protein>
    <submittedName>
        <fullName evidence="1">Uncharacterized protein</fullName>
    </submittedName>
</protein>
<gene>
    <name evidence="1" type="ORF">BSTOLATCC_MIC12980</name>
</gene>
<dbReference type="EMBL" id="CAJZBQ010000013">
    <property type="protein sequence ID" value="CAG9315206.1"/>
    <property type="molecule type" value="Genomic_DNA"/>
</dbReference>
<sequence length="370" mass="43561">MQENNCCEPGCTRPTIYLCQCTLQNTYICQDHLSNHLNNATLSHQINSAAKEPNKKAKNAVLDFLKEEKLAREKNKSEIMNFLSQNIKNSEADLCLHFQKIDEEIGLIDIIENKISSANNISIFEADELMQSLLLDSEEALKVIKKSVPQKQKFEKNLKLFSEWRSDIEEMVNSFIKNYLPAALDEKLHSFEQKIYESFLSPKIEKWKEERPVSNPNIDNFDEIFRIINEINDKVKMQEDTTNDLKSKLNLKYLEIKDKITDLSTFQRQALNHCQDPDIDTRKIDQDFKRFTILYNNDWKWLLDSNDGIKNIYENYRSEYSRVSENVKYFNLHSERFLYLIDRKDRENENAEGAKLEIFDTKNLCPDTNP</sequence>
<dbReference type="AlphaFoldDB" id="A0AAU9J0A1"/>
<proteinExistence type="predicted"/>
<evidence type="ECO:0000313" key="1">
    <source>
        <dbReference type="EMBL" id="CAG9315206.1"/>
    </source>
</evidence>
<name>A0AAU9J0A1_9CILI</name>
<keyword evidence="2" id="KW-1185">Reference proteome</keyword>
<accession>A0AAU9J0A1</accession>
<organism evidence="1 2">
    <name type="scientific">Blepharisma stoltei</name>
    <dbReference type="NCBI Taxonomy" id="1481888"/>
    <lineage>
        <taxon>Eukaryota</taxon>
        <taxon>Sar</taxon>
        <taxon>Alveolata</taxon>
        <taxon>Ciliophora</taxon>
        <taxon>Postciliodesmatophora</taxon>
        <taxon>Heterotrichea</taxon>
        <taxon>Heterotrichida</taxon>
        <taxon>Blepharismidae</taxon>
        <taxon>Blepharisma</taxon>
    </lineage>
</organism>
<comment type="caution">
    <text evidence="1">The sequence shown here is derived from an EMBL/GenBank/DDBJ whole genome shotgun (WGS) entry which is preliminary data.</text>
</comment>